<dbReference type="GO" id="GO:0009252">
    <property type="term" value="P:peptidoglycan biosynthetic process"/>
    <property type="evidence" value="ECO:0007669"/>
    <property type="project" value="UniProtKB-UniRule"/>
</dbReference>
<dbReference type="PROSITE" id="PS50975">
    <property type="entry name" value="ATP_GRASP"/>
    <property type="match status" value="1"/>
</dbReference>
<keyword evidence="12 14" id="KW-0961">Cell wall biogenesis/degradation</keyword>
<feature type="binding site" evidence="17">
    <location>
        <position position="308"/>
    </location>
    <ligand>
        <name>Mg(2+)</name>
        <dbReference type="ChEBI" id="CHEBI:18420"/>
        <label>1</label>
    </ligand>
</feature>
<evidence type="ECO:0000313" key="20">
    <source>
        <dbReference type="EMBL" id="GEP30190.1"/>
    </source>
</evidence>
<organism evidence="20 21">
    <name type="scientific">Sulfuriferula plumbiphila</name>
    <dbReference type="NCBI Taxonomy" id="171865"/>
    <lineage>
        <taxon>Bacteria</taxon>
        <taxon>Pseudomonadati</taxon>
        <taxon>Pseudomonadota</taxon>
        <taxon>Betaproteobacteria</taxon>
        <taxon>Nitrosomonadales</taxon>
        <taxon>Sulfuricellaceae</taxon>
        <taxon>Sulfuriferula</taxon>
    </lineage>
</organism>
<keyword evidence="4 14" id="KW-0436">Ligase</keyword>
<evidence type="ECO:0000256" key="13">
    <source>
        <dbReference type="ARBA" id="ARBA00047614"/>
    </source>
</evidence>
<evidence type="ECO:0000256" key="10">
    <source>
        <dbReference type="ARBA" id="ARBA00022984"/>
    </source>
</evidence>
<accession>A0A512L6S8</accession>
<dbReference type="NCBIfam" id="NF002528">
    <property type="entry name" value="PRK01966.1-4"/>
    <property type="match status" value="1"/>
</dbReference>
<dbReference type="GO" id="GO:0046872">
    <property type="term" value="F:metal ion binding"/>
    <property type="evidence" value="ECO:0007669"/>
    <property type="project" value="UniProtKB-KW"/>
</dbReference>
<dbReference type="Pfam" id="PF01820">
    <property type="entry name" value="Dala_Dala_lig_N"/>
    <property type="match status" value="1"/>
</dbReference>
<feature type="active site" evidence="15">
    <location>
        <position position="184"/>
    </location>
</feature>
<evidence type="ECO:0000256" key="16">
    <source>
        <dbReference type="PIRSR" id="PIRSR039102-2"/>
    </source>
</evidence>
<dbReference type="InterPro" id="IPR011095">
    <property type="entry name" value="Dala_Dala_lig_C"/>
</dbReference>
<evidence type="ECO:0000256" key="2">
    <source>
        <dbReference type="ARBA" id="ARBA00003921"/>
    </source>
</evidence>
<dbReference type="Gene3D" id="3.40.50.20">
    <property type="match status" value="1"/>
</dbReference>
<feature type="active site" evidence="15">
    <location>
        <position position="319"/>
    </location>
</feature>
<dbReference type="Pfam" id="PF07478">
    <property type="entry name" value="Dala_Dala_lig_C"/>
    <property type="match status" value="1"/>
</dbReference>
<dbReference type="InterPro" id="IPR005905">
    <property type="entry name" value="D_ala_D_ala"/>
</dbReference>
<evidence type="ECO:0000256" key="1">
    <source>
        <dbReference type="ARBA" id="ARBA00001936"/>
    </source>
</evidence>
<keyword evidence="14" id="KW-0963">Cytoplasm</keyword>
<gene>
    <name evidence="20" type="primary">ddl_1</name>
    <name evidence="14" type="synonym">ddl</name>
    <name evidence="20" type="ORF">TPL01_13280</name>
</gene>
<dbReference type="NCBIfam" id="NF002525">
    <property type="entry name" value="PRK01966.1-1"/>
    <property type="match status" value="1"/>
</dbReference>
<feature type="binding site" evidence="17">
    <location>
        <position position="308"/>
    </location>
    <ligand>
        <name>Mg(2+)</name>
        <dbReference type="ChEBI" id="CHEBI:18420"/>
        <label>2</label>
    </ligand>
</feature>
<dbReference type="Proteomes" id="UP000321337">
    <property type="component" value="Unassembled WGS sequence"/>
</dbReference>
<dbReference type="RefSeq" id="WP_147072029.1">
    <property type="nucleotide sequence ID" value="NZ_AP021884.1"/>
</dbReference>
<keyword evidence="8 17" id="KW-0460">Magnesium</keyword>
<dbReference type="PANTHER" id="PTHR23132">
    <property type="entry name" value="D-ALANINE--D-ALANINE LIGASE"/>
    <property type="match status" value="1"/>
</dbReference>
<dbReference type="AlphaFoldDB" id="A0A512L6S8"/>
<comment type="cofactor">
    <cofactor evidence="1">
        <name>Mn(2+)</name>
        <dbReference type="ChEBI" id="CHEBI:29035"/>
    </cofactor>
</comment>
<dbReference type="NCBIfam" id="TIGR01205">
    <property type="entry name" value="D_ala_D_alaTIGR"/>
    <property type="match status" value="1"/>
</dbReference>
<comment type="catalytic activity">
    <reaction evidence="13 14">
        <text>2 D-alanine + ATP = D-alanyl-D-alanine + ADP + phosphate + H(+)</text>
        <dbReference type="Rhea" id="RHEA:11224"/>
        <dbReference type="ChEBI" id="CHEBI:15378"/>
        <dbReference type="ChEBI" id="CHEBI:30616"/>
        <dbReference type="ChEBI" id="CHEBI:43474"/>
        <dbReference type="ChEBI" id="CHEBI:57416"/>
        <dbReference type="ChEBI" id="CHEBI:57822"/>
        <dbReference type="ChEBI" id="CHEBI:456216"/>
        <dbReference type="EC" id="6.3.2.4"/>
    </reaction>
</comment>
<evidence type="ECO:0000256" key="4">
    <source>
        <dbReference type="ARBA" id="ARBA00022598"/>
    </source>
</evidence>
<evidence type="ECO:0000256" key="3">
    <source>
        <dbReference type="ARBA" id="ARBA00010871"/>
    </source>
</evidence>
<feature type="domain" description="ATP-grasp" evidence="19">
    <location>
        <begin position="138"/>
        <end position="341"/>
    </location>
</feature>
<dbReference type="InterPro" id="IPR011127">
    <property type="entry name" value="Dala_Dala_lig_N"/>
</dbReference>
<keyword evidence="7 18" id="KW-0067">ATP-binding</keyword>
<evidence type="ECO:0000256" key="9">
    <source>
        <dbReference type="ARBA" id="ARBA00022960"/>
    </source>
</evidence>
<dbReference type="InterPro" id="IPR000291">
    <property type="entry name" value="D-Ala_lig_Van_CS"/>
</dbReference>
<comment type="subcellular location">
    <subcellularLocation>
        <location evidence="14">Cytoplasm</location>
    </subcellularLocation>
</comment>
<evidence type="ECO:0000256" key="18">
    <source>
        <dbReference type="PROSITE-ProRule" id="PRU00409"/>
    </source>
</evidence>
<protein>
    <recommendedName>
        <fullName evidence="14">D-alanine--D-alanine ligase</fullName>
        <ecNumber evidence="14">6.3.2.4</ecNumber>
    </recommendedName>
    <alternativeName>
        <fullName evidence="14">D-Ala-D-Ala ligase</fullName>
    </alternativeName>
    <alternativeName>
        <fullName evidence="14">D-alanylalanine synthetase</fullName>
    </alternativeName>
</protein>
<feature type="binding site" evidence="17">
    <location>
        <position position="295"/>
    </location>
    <ligand>
        <name>Mg(2+)</name>
        <dbReference type="ChEBI" id="CHEBI:18420"/>
        <label>1</label>
    </ligand>
</feature>
<keyword evidence="5 17" id="KW-0479">Metal-binding</keyword>
<dbReference type="PROSITE" id="PS00844">
    <property type="entry name" value="DALA_DALA_LIGASE_2"/>
    <property type="match status" value="1"/>
</dbReference>
<dbReference type="PANTHER" id="PTHR23132:SF25">
    <property type="entry name" value="D-ALANINE--D-ALANINE LIGASE A"/>
    <property type="match status" value="1"/>
</dbReference>
<dbReference type="OrthoDB" id="9813261at2"/>
<reference evidence="20 21" key="1">
    <citation type="submission" date="2019-07" db="EMBL/GenBank/DDBJ databases">
        <title>Whole genome shotgun sequence of Thiobacillus plumbophilus NBRC 107929.</title>
        <authorList>
            <person name="Hosoyama A."/>
            <person name="Uohara A."/>
            <person name="Ohji S."/>
            <person name="Ichikawa N."/>
        </authorList>
    </citation>
    <scope>NUCLEOTIDE SEQUENCE [LARGE SCALE GENOMIC DNA]</scope>
    <source>
        <strain evidence="20 21">NBRC 107929</strain>
    </source>
</reference>
<evidence type="ECO:0000256" key="17">
    <source>
        <dbReference type="PIRSR" id="PIRSR039102-3"/>
    </source>
</evidence>
<feature type="binding site" evidence="16">
    <location>
        <begin position="176"/>
        <end position="178"/>
    </location>
    <ligand>
        <name>ATP</name>
        <dbReference type="ChEBI" id="CHEBI:30616"/>
    </ligand>
</feature>
<dbReference type="GO" id="GO:0008716">
    <property type="term" value="F:D-alanine-D-alanine ligase activity"/>
    <property type="evidence" value="ECO:0007669"/>
    <property type="project" value="UniProtKB-UniRule"/>
</dbReference>
<comment type="caution">
    <text evidence="20">The sequence shown here is derived from an EMBL/GenBank/DDBJ whole genome shotgun (WGS) entry which is preliminary data.</text>
</comment>
<keyword evidence="9 14" id="KW-0133">Cell shape</keyword>
<evidence type="ECO:0000256" key="11">
    <source>
        <dbReference type="ARBA" id="ARBA00023211"/>
    </source>
</evidence>
<comment type="function">
    <text evidence="2 14">Cell wall formation.</text>
</comment>
<dbReference type="GO" id="GO:0005524">
    <property type="term" value="F:ATP binding"/>
    <property type="evidence" value="ECO:0007669"/>
    <property type="project" value="UniProtKB-UniRule"/>
</dbReference>
<dbReference type="SUPFAM" id="SSF56059">
    <property type="entry name" value="Glutathione synthetase ATP-binding domain-like"/>
    <property type="match status" value="1"/>
</dbReference>
<evidence type="ECO:0000259" key="19">
    <source>
        <dbReference type="PROSITE" id="PS50975"/>
    </source>
</evidence>
<dbReference type="GO" id="GO:0005829">
    <property type="term" value="C:cytosol"/>
    <property type="evidence" value="ECO:0007669"/>
    <property type="project" value="TreeGrafter"/>
</dbReference>
<dbReference type="InterPro" id="IPR011761">
    <property type="entry name" value="ATP-grasp"/>
</dbReference>
<feature type="binding site" evidence="16">
    <location>
        <begin position="214"/>
        <end position="221"/>
    </location>
    <ligand>
        <name>ATP</name>
        <dbReference type="ChEBI" id="CHEBI:30616"/>
    </ligand>
</feature>
<dbReference type="HAMAP" id="MF_00047">
    <property type="entry name" value="Dala_Dala_lig"/>
    <property type="match status" value="1"/>
</dbReference>
<evidence type="ECO:0000256" key="6">
    <source>
        <dbReference type="ARBA" id="ARBA00022741"/>
    </source>
</evidence>
<dbReference type="EMBL" id="BKAD01000012">
    <property type="protein sequence ID" value="GEP30190.1"/>
    <property type="molecule type" value="Genomic_DNA"/>
</dbReference>
<name>A0A512L6S8_9PROT</name>
<dbReference type="PROSITE" id="PS00843">
    <property type="entry name" value="DALA_DALA_LIGASE_1"/>
    <property type="match status" value="1"/>
</dbReference>
<feature type="binding site" evidence="16">
    <location>
        <position position="134"/>
    </location>
    <ligand>
        <name>ATP</name>
        <dbReference type="ChEBI" id="CHEBI:30616"/>
    </ligand>
</feature>
<proteinExistence type="inferred from homology"/>
<evidence type="ECO:0000256" key="5">
    <source>
        <dbReference type="ARBA" id="ARBA00022723"/>
    </source>
</evidence>
<dbReference type="GO" id="GO:0071555">
    <property type="term" value="P:cell wall organization"/>
    <property type="evidence" value="ECO:0007669"/>
    <property type="project" value="UniProtKB-KW"/>
</dbReference>
<dbReference type="GO" id="GO:0008360">
    <property type="term" value="P:regulation of cell shape"/>
    <property type="evidence" value="ECO:0007669"/>
    <property type="project" value="UniProtKB-KW"/>
</dbReference>
<comment type="similarity">
    <text evidence="3 14">Belongs to the D-alanine--D-alanine ligase family.</text>
</comment>
<dbReference type="SUPFAM" id="SSF52440">
    <property type="entry name" value="PreATP-grasp domain"/>
    <property type="match status" value="1"/>
</dbReference>
<evidence type="ECO:0000313" key="21">
    <source>
        <dbReference type="Proteomes" id="UP000321337"/>
    </source>
</evidence>
<keyword evidence="10 14" id="KW-0573">Peptidoglycan synthesis</keyword>
<evidence type="ECO:0000256" key="15">
    <source>
        <dbReference type="PIRSR" id="PIRSR039102-1"/>
    </source>
</evidence>
<comment type="pathway">
    <text evidence="14">Cell wall biogenesis; peptidoglycan biosynthesis.</text>
</comment>
<evidence type="ECO:0000256" key="7">
    <source>
        <dbReference type="ARBA" id="ARBA00022840"/>
    </source>
</evidence>
<dbReference type="EC" id="6.3.2.4" evidence="14"/>
<evidence type="ECO:0000256" key="8">
    <source>
        <dbReference type="ARBA" id="ARBA00022842"/>
    </source>
</evidence>
<evidence type="ECO:0000256" key="12">
    <source>
        <dbReference type="ARBA" id="ARBA00023316"/>
    </source>
</evidence>
<keyword evidence="6 16" id="KW-0547">Nucleotide-binding</keyword>
<comment type="cofactor">
    <cofactor evidence="17">
        <name>Mg(2+)</name>
        <dbReference type="ChEBI" id="CHEBI:18420"/>
    </cofactor>
    <cofactor evidence="17">
        <name>Mn(2+)</name>
        <dbReference type="ChEBI" id="CHEBI:29035"/>
    </cofactor>
    <text evidence="17">Binds 2 magnesium or manganese ions per subunit.</text>
</comment>
<dbReference type="UniPathway" id="UPA00219"/>
<feature type="binding site" evidence="17">
    <location>
        <position position="310"/>
    </location>
    <ligand>
        <name>Mg(2+)</name>
        <dbReference type="ChEBI" id="CHEBI:18420"/>
        <label>2</label>
    </ligand>
</feature>
<dbReference type="Gene3D" id="3.30.470.20">
    <property type="entry name" value="ATP-grasp fold, B domain"/>
    <property type="match status" value="1"/>
</dbReference>
<dbReference type="InterPro" id="IPR016185">
    <property type="entry name" value="PreATP-grasp_dom_sf"/>
</dbReference>
<keyword evidence="11 17" id="KW-0464">Manganese</keyword>
<dbReference type="PIRSF" id="PIRSF039102">
    <property type="entry name" value="Ddl/VanB"/>
    <property type="match status" value="1"/>
</dbReference>
<feature type="binding site" evidence="16">
    <location>
        <begin position="307"/>
        <end position="308"/>
    </location>
    <ligand>
        <name>ATP</name>
        <dbReference type="ChEBI" id="CHEBI:30616"/>
    </ligand>
</feature>
<dbReference type="InterPro" id="IPR013815">
    <property type="entry name" value="ATP_grasp_subdomain_1"/>
</dbReference>
<keyword evidence="21" id="KW-1185">Reference proteome</keyword>
<sequence>MNIRVGIIYGGRSCEHEVSISSAASIASALDRSRYDVTLIGIDKRGHWRLESEEHLRLGKISDSGSREIVPVMQGKRAALLERGARSHTLEIDVFFPVVHGTFGEDGSLQGFLRLLDVPFVGSGVLGSAVGMDKDVMKRLLRDAGIPIARFVTVRDQDRRGLSYASVARELGRMVFVKPCNLGSSVGVAKAASEAEFVRAVDGAFGYDRKILIEEAVHGREIECSVMGNDHPIASVPGEIRLNTDYYSYEAKYLNVDDAILEIPAKISAEASAKVRELSVKVFETLECSGLARVDFFLKDDDDVLVNEINTLPGFTSISMYPKLWEASGVSYTELLHRLVQLAIERHEQEGHLRHSLP</sequence>
<dbReference type="Gene3D" id="3.30.1490.20">
    <property type="entry name" value="ATP-grasp fold, A domain"/>
    <property type="match status" value="1"/>
</dbReference>
<dbReference type="FunFam" id="3.30.470.20:FF:000008">
    <property type="entry name" value="D-alanine--D-alanine ligase"/>
    <property type="match status" value="1"/>
</dbReference>
<feature type="active site" evidence="15">
    <location>
        <position position="15"/>
    </location>
</feature>
<evidence type="ECO:0000256" key="14">
    <source>
        <dbReference type="HAMAP-Rule" id="MF_00047"/>
    </source>
</evidence>
<feature type="binding site" evidence="16">
    <location>
        <begin position="184"/>
        <end position="185"/>
    </location>
    <ligand>
        <name>ATP</name>
        <dbReference type="ChEBI" id="CHEBI:30616"/>
    </ligand>
</feature>